<evidence type="ECO:0000259" key="1">
    <source>
        <dbReference type="Pfam" id="PF03372"/>
    </source>
</evidence>
<organism evidence="2 3">
    <name type="scientific">candidate division CSSED10-310 bacterium</name>
    <dbReference type="NCBI Taxonomy" id="2855610"/>
    <lineage>
        <taxon>Bacteria</taxon>
        <taxon>Bacteria division CSSED10-310</taxon>
    </lineage>
</organism>
<accession>A0ABV6YSU0</accession>
<name>A0ABV6YSU0_UNCC1</name>
<dbReference type="Proteomes" id="UP001594351">
    <property type="component" value="Unassembled WGS sequence"/>
</dbReference>
<protein>
    <submittedName>
        <fullName evidence="2">Endonuclease/exonuclease/phosphatase family protein</fullName>
    </submittedName>
</protein>
<evidence type="ECO:0000313" key="3">
    <source>
        <dbReference type="Proteomes" id="UP001594351"/>
    </source>
</evidence>
<gene>
    <name evidence="2" type="ORF">ACFL27_03420</name>
</gene>
<dbReference type="GO" id="GO:0004519">
    <property type="term" value="F:endonuclease activity"/>
    <property type="evidence" value="ECO:0007669"/>
    <property type="project" value="UniProtKB-KW"/>
</dbReference>
<sequence length="196" mass="22213">MFLLSFWTIAGLNRPPLAQTFEQLQNGEYFTVVVNHFKSKSCSGASGLDKDQGDGQGCWNQTRLEATRDLMQWLTTDPTQSNDEDYLIIGDLNAYPVEDPITAFQNSGYVDLVNLFFSADYTFIYEGQSGRLDYAIASPTLVDQVNNITVWHINADEPPIFDYNVEYKSAQQINDFYNSDHFRSSDHDPLVLGLNL</sequence>
<keyword evidence="2" id="KW-0255">Endonuclease</keyword>
<keyword evidence="2" id="KW-0540">Nuclease</keyword>
<dbReference type="Gene3D" id="3.60.10.10">
    <property type="entry name" value="Endonuclease/exonuclease/phosphatase"/>
    <property type="match status" value="1"/>
</dbReference>
<dbReference type="Pfam" id="PF03372">
    <property type="entry name" value="Exo_endo_phos"/>
    <property type="match status" value="1"/>
</dbReference>
<keyword evidence="2" id="KW-0378">Hydrolase</keyword>
<proteinExistence type="predicted"/>
<feature type="domain" description="Endonuclease/exonuclease/phosphatase" evidence="1">
    <location>
        <begin position="38"/>
        <end position="187"/>
    </location>
</feature>
<dbReference type="InterPro" id="IPR036691">
    <property type="entry name" value="Endo/exonu/phosph_ase_sf"/>
</dbReference>
<dbReference type="EMBL" id="JBHPBY010000027">
    <property type="protein sequence ID" value="MFC1849239.1"/>
    <property type="molecule type" value="Genomic_DNA"/>
</dbReference>
<evidence type="ECO:0000313" key="2">
    <source>
        <dbReference type="EMBL" id="MFC1849239.1"/>
    </source>
</evidence>
<dbReference type="SUPFAM" id="SSF56219">
    <property type="entry name" value="DNase I-like"/>
    <property type="match status" value="1"/>
</dbReference>
<comment type="caution">
    <text evidence="2">The sequence shown here is derived from an EMBL/GenBank/DDBJ whole genome shotgun (WGS) entry which is preliminary data.</text>
</comment>
<keyword evidence="3" id="KW-1185">Reference proteome</keyword>
<reference evidence="2 3" key="1">
    <citation type="submission" date="2024-09" db="EMBL/GenBank/DDBJ databases">
        <title>Laminarin stimulates single cell rates of sulfate reduction while oxygen inhibits transcriptomic activity in coastal marine sediment.</title>
        <authorList>
            <person name="Lindsay M."/>
            <person name="Orcutt B."/>
            <person name="Emerson D."/>
            <person name="Stepanauskas R."/>
            <person name="D'Angelo T."/>
        </authorList>
    </citation>
    <scope>NUCLEOTIDE SEQUENCE [LARGE SCALE GENOMIC DNA]</scope>
    <source>
        <strain evidence="2">SAG AM-311-K15</strain>
    </source>
</reference>
<dbReference type="InterPro" id="IPR005135">
    <property type="entry name" value="Endo/exonuclease/phosphatase"/>
</dbReference>
<dbReference type="PANTHER" id="PTHR42834">
    <property type="entry name" value="ENDONUCLEASE/EXONUCLEASE/PHOSPHATASE FAMILY PROTEIN (AFU_ORTHOLOGUE AFUA_3G09210)"/>
    <property type="match status" value="1"/>
</dbReference>
<dbReference type="PANTHER" id="PTHR42834:SF1">
    <property type="entry name" value="ENDONUCLEASE_EXONUCLEASE_PHOSPHATASE FAMILY PROTEIN (AFU_ORTHOLOGUE AFUA_3G09210)"/>
    <property type="match status" value="1"/>
</dbReference>